<protein>
    <submittedName>
        <fullName evidence="1">Uncharacterized protein</fullName>
    </submittedName>
</protein>
<evidence type="ECO:0000313" key="2">
    <source>
        <dbReference type="Proteomes" id="UP000319949"/>
    </source>
</evidence>
<reference evidence="1 2" key="1">
    <citation type="submission" date="2019-06" db="EMBL/GenBank/DDBJ databases">
        <title>Genomic Encyclopedia of Type Strains, Phase IV (KMG-V): Genome sequencing to study the core and pangenomes of soil and plant-associated prokaryotes.</title>
        <authorList>
            <person name="Whitman W."/>
        </authorList>
    </citation>
    <scope>NUCLEOTIDE SEQUENCE [LARGE SCALE GENOMIC DNA]</scope>
    <source>
        <strain evidence="1 2">BR 510</strain>
    </source>
</reference>
<dbReference type="RefSeq" id="WP_246670318.1">
    <property type="nucleotide sequence ID" value="NZ_VITK01000020.1"/>
</dbReference>
<comment type="caution">
    <text evidence="1">The sequence shown here is derived from an EMBL/GenBank/DDBJ whole genome shotgun (WGS) entry which is preliminary data.</text>
</comment>
<evidence type="ECO:0000313" key="1">
    <source>
        <dbReference type="EMBL" id="TWA89413.1"/>
    </source>
</evidence>
<keyword evidence="2" id="KW-1185">Reference proteome</keyword>
<proteinExistence type="predicted"/>
<dbReference type="Proteomes" id="UP000319949">
    <property type="component" value="Unassembled WGS sequence"/>
</dbReference>
<gene>
    <name evidence="1" type="ORF">FBZ96_12027</name>
</gene>
<accession>A0A560CX28</accession>
<dbReference type="AlphaFoldDB" id="A0A560CX28"/>
<dbReference type="EMBL" id="VITK01000020">
    <property type="protein sequence ID" value="TWA89413.1"/>
    <property type="molecule type" value="Genomic_DNA"/>
</dbReference>
<organism evidence="1 2">
    <name type="scientific">Bradyrhizobium stylosanthis</name>
    <dbReference type="NCBI Taxonomy" id="1803665"/>
    <lineage>
        <taxon>Bacteria</taxon>
        <taxon>Pseudomonadati</taxon>
        <taxon>Pseudomonadota</taxon>
        <taxon>Alphaproteobacteria</taxon>
        <taxon>Hyphomicrobiales</taxon>
        <taxon>Nitrobacteraceae</taxon>
        <taxon>Bradyrhizobium</taxon>
    </lineage>
</organism>
<sequence length="243" mass="26380">MASELSTEDLYRRIGRIIEECPSFVGIEDLSPEQLTWLGRAEALLAASGDVLIQAEFATARSSLSRSAMRRCGFQNLMMALYRALAKAELAAPASAQGAFIPVGGSFDSYAALSKVFSHATSDILLVDPYMDDSVLLEFGGAVPETATLRLLSDQATAKPSLEPAAKRWKAQYPTRGLQVRLAPARTLHDRAILIDRKDVWTVTQSLKDLAKRSPAEIVRASDIAALKIAVYEQIWTAAGVLV</sequence>
<name>A0A560CX28_9BRAD</name>